<dbReference type="Proteomes" id="UP000038040">
    <property type="component" value="Unplaced"/>
</dbReference>
<keyword evidence="1" id="KW-1133">Transmembrane helix</keyword>
<dbReference type="Proteomes" id="UP000274756">
    <property type="component" value="Unassembled WGS sequence"/>
</dbReference>
<dbReference type="AlphaFoldDB" id="A0A0N4URK3"/>
<gene>
    <name evidence="3" type="ORF">DME_LOCUS10949</name>
</gene>
<evidence type="ECO:0000256" key="1">
    <source>
        <dbReference type="SAM" id="Phobius"/>
    </source>
</evidence>
<name>A0A0N4URK3_DRAME</name>
<dbReference type="PANTHER" id="PTHR23028">
    <property type="entry name" value="ACETYLTRANSFERASE"/>
    <property type="match status" value="1"/>
</dbReference>
<sequence length="479" mass="55442">MVQRTYQLYQSKHMALHDEEGRIVSYYRLIELPSSFLRPCQSINDFCRVMLLSLQIFEASGGQDHLIFLLWQLFQIVGHVSRGIRFPYEEDGIAYYYCLFEQPCSGPYRSNTMSFLYAFEASDTLDTTIYTTLIALFMYRCAEKYFPCSSNSVCFVIIIVGGILGIMVILLSIKILSSNRETRLDTNESVMAAITTLVDMNQLLINRTILYKAIQMNKLAIRKQKPILLQFKETSDDAIIRKLSNLGVGSGSTNVVVYGNSLALAAFYYIAQAFSPSRIHRIVLLSAPGCLPMYDTESFHRWPNCSLFANEALRIISEFKPDVVFLNFKFHQPLDSPIKNISDDIVVYKLQKTINDIMKHTKRIVFTYPHPHLRVIVGPQIIYDRLIRKVPITDLNMPFTHFLKYSANAYRRVNALICKKCDYVFSYRFFCYDNICYSYDPKTYVIYYQDGAHLGLHGIEFLTPYYREIADELYAKAYI</sequence>
<dbReference type="PANTHER" id="PTHR23028:SF53">
    <property type="entry name" value="ACYL_TRANSF_3 DOMAIN-CONTAINING PROTEIN"/>
    <property type="match status" value="1"/>
</dbReference>
<evidence type="ECO:0000313" key="6">
    <source>
        <dbReference type="WBParaSite" id="DME_0001068501-mRNA-1"/>
    </source>
</evidence>
<dbReference type="InterPro" id="IPR043968">
    <property type="entry name" value="SGNH"/>
</dbReference>
<dbReference type="STRING" id="318479.A0A0N4URK3"/>
<evidence type="ECO:0000313" key="3">
    <source>
        <dbReference type="EMBL" id="VDN60976.1"/>
    </source>
</evidence>
<reference evidence="6" key="1">
    <citation type="submission" date="2017-02" db="UniProtKB">
        <authorList>
            <consortium name="WormBaseParasite"/>
        </authorList>
    </citation>
    <scope>IDENTIFICATION</scope>
</reference>
<dbReference type="WBParaSite" id="DME_0001068501-mRNA-1">
    <property type="protein sequence ID" value="DME_0001068501-mRNA-1"/>
    <property type="gene ID" value="DME_0001068501"/>
</dbReference>
<evidence type="ECO:0000259" key="2">
    <source>
        <dbReference type="Pfam" id="PF19040"/>
    </source>
</evidence>
<evidence type="ECO:0000313" key="4">
    <source>
        <dbReference type="Proteomes" id="UP000038040"/>
    </source>
</evidence>
<keyword evidence="1" id="KW-0812">Transmembrane</keyword>
<keyword evidence="1" id="KW-0472">Membrane</keyword>
<keyword evidence="5" id="KW-1185">Reference proteome</keyword>
<reference evidence="3 5" key="2">
    <citation type="submission" date="2018-11" db="EMBL/GenBank/DDBJ databases">
        <authorList>
            <consortium name="Pathogen Informatics"/>
        </authorList>
    </citation>
    <scope>NUCLEOTIDE SEQUENCE [LARGE SCALE GENOMIC DNA]</scope>
</reference>
<dbReference type="Pfam" id="PF19040">
    <property type="entry name" value="SGNH"/>
    <property type="match status" value="1"/>
</dbReference>
<dbReference type="EMBL" id="UYYG01001293">
    <property type="protein sequence ID" value="VDN60976.1"/>
    <property type="molecule type" value="Genomic_DNA"/>
</dbReference>
<dbReference type="GO" id="GO:0016020">
    <property type="term" value="C:membrane"/>
    <property type="evidence" value="ECO:0007669"/>
    <property type="project" value="TreeGrafter"/>
</dbReference>
<dbReference type="GO" id="GO:0000271">
    <property type="term" value="P:polysaccharide biosynthetic process"/>
    <property type="evidence" value="ECO:0007669"/>
    <property type="project" value="TreeGrafter"/>
</dbReference>
<accession>A0A0N4URK3</accession>
<dbReference type="OrthoDB" id="5909534at2759"/>
<evidence type="ECO:0000313" key="5">
    <source>
        <dbReference type="Proteomes" id="UP000274756"/>
    </source>
</evidence>
<feature type="domain" description="SGNH" evidence="2">
    <location>
        <begin position="251"/>
        <end position="467"/>
    </location>
</feature>
<organism evidence="4 6">
    <name type="scientific">Dracunculus medinensis</name>
    <name type="common">Guinea worm</name>
    <dbReference type="NCBI Taxonomy" id="318479"/>
    <lineage>
        <taxon>Eukaryota</taxon>
        <taxon>Metazoa</taxon>
        <taxon>Ecdysozoa</taxon>
        <taxon>Nematoda</taxon>
        <taxon>Chromadorea</taxon>
        <taxon>Rhabditida</taxon>
        <taxon>Spirurina</taxon>
        <taxon>Dracunculoidea</taxon>
        <taxon>Dracunculidae</taxon>
        <taxon>Dracunculus</taxon>
    </lineage>
</organism>
<feature type="transmembrane region" description="Helical" evidence="1">
    <location>
        <begin position="155"/>
        <end position="173"/>
    </location>
</feature>
<dbReference type="InterPro" id="IPR050879">
    <property type="entry name" value="Acyltransferase_3"/>
</dbReference>
<proteinExistence type="predicted"/>
<protein>
    <submittedName>
        <fullName evidence="6">SGNH domain-containing protein</fullName>
    </submittedName>
</protein>